<proteinExistence type="predicted"/>
<evidence type="ECO:0000313" key="1">
    <source>
        <dbReference type="EMBL" id="KAA6389259.1"/>
    </source>
</evidence>
<sequence length="86" mass="10297">MGRIRQKGITRFKNMIRDMNKKQFSYMCYGKPPRMNIIMVIVHPPVLPRLLTILRDSPVLLRLQHKEMRLWAIEDLLNIKIQNIVI</sequence>
<name>A0A5J4W459_9EUKA</name>
<evidence type="ECO:0000313" key="2">
    <source>
        <dbReference type="Proteomes" id="UP000324800"/>
    </source>
</evidence>
<organism evidence="1 2">
    <name type="scientific">Streblomastix strix</name>
    <dbReference type="NCBI Taxonomy" id="222440"/>
    <lineage>
        <taxon>Eukaryota</taxon>
        <taxon>Metamonada</taxon>
        <taxon>Preaxostyla</taxon>
        <taxon>Oxymonadida</taxon>
        <taxon>Streblomastigidae</taxon>
        <taxon>Streblomastix</taxon>
    </lineage>
</organism>
<dbReference type="EMBL" id="SNRW01003656">
    <property type="protein sequence ID" value="KAA6389259.1"/>
    <property type="molecule type" value="Genomic_DNA"/>
</dbReference>
<gene>
    <name evidence="1" type="ORF">EZS28_015214</name>
</gene>
<accession>A0A5J4W459</accession>
<protein>
    <submittedName>
        <fullName evidence="1">Uncharacterized protein</fullName>
    </submittedName>
</protein>
<dbReference type="AlphaFoldDB" id="A0A5J4W459"/>
<dbReference type="Proteomes" id="UP000324800">
    <property type="component" value="Unassembled WGS sequence"/>
</dbReference>
<comment type="caution">
    <text evidence="1">The sequence shown here is derived from an EMBL/GenBank/DDBJ whole genome shotgun (WGS) entry which is preliminary data.</text>
</comment>
<reference evidence="1 2" key="1">
    <citation type="submission" date="2019-03" db="EMBL/GenBank/DDBJ databases">
        <title>Single cell metagenomics reveals metabolic interactions within the superorganism composed of flagellate Streblomastix strix and complex community of Bacteroidetes bacteria on its surface.</title>
        <authorList>
            <person name="Treitli S.C."/>
            <person name="Kolisko M."/>
            <person name="Husnik F."/>
            <person name="Keeling P."/>
            <person name="Hampl V."/>
        </authorList>
    </citation>
    <scope>NUCLEOTIDE SEQUENCE [LARGE SCALE GENOMIC DNA]</scope>
    <source>
        <strain evidence="1">ST1C</strain>
    </source>
</reference>